<dbReference type="InterPro" id="IPR036259">
    <property type="entry name" value="MFS_trans_sf"/>
</dbReference>
<dbReference type="Gene3D" id="1.20.1250.20">
    <property type="entry name" value="MFS general substrate transporter like domains"/>
    <property type="match status" value="1"/>
</dbReference>
<dbReference type="GO" id="GO:0016020">
    <property type="term" value="C:membrane"/>
    <property type="evidence" value="ECO:0007669"/>
    <property type="project" value="InterPro"/>
</dbReference>
<evidence type="ECO:0008006" key="5">
    <source>
        <dbReference type="Google" id="ProtNLM"/>
    </source>
</evidence>
<dbReference type="PANTHER" id="PTHR11328:SF24">
    <property type="entry name" value="MAJOR FACILITATOR SUPERFAMILY (MFS) PROFILE DOMAIN-CONTAINING PROTEIN"/>
    <property type="match status" value="1"/>
</dbReference>
<keyword evidence="2" id="KW-0812">Transmembrane</keyword>
<evidence type="ECO:0000256" key="2">
    <source>
        <dbReference type="SAM" id="Phobius"/>
    </source>
</evidence>
<dbReference type="AlphaFoldDB" id="A7TC62"/>
<dbReference type="GO" id="GO:0015293">
    <property type="term" value="F:symporter activity"/>
    <property type="evidence" value="ECO:0007669"/>
    <property type="project" value="InterPro"/>
</dbReference>
<dbReference type="PhylomeDB" id="A7TC62"/>
<dbReference type="EMBL" id="DS476037">
    <property type="protein sequence ID" value="EDO26377.1"/>
    <property type="molecule type" value="Genomic_DNA"/>
</dbReference>
<comment type="similarity">
    <text evidence="1">Belongs to the major facilitator superfamily.</text>
</comment>
<keyword evidence="4" id="KW-1185">Reference proteome</keyword>
<name>A7TC62_NEMVE</name>
<dbReference type="Proteomes" id="UP000001593">
    <property type="component" value="Unassembled WGS sequence"/>
</dbReference>
<dbReference type="FunFam" id="1.20.1250.20:FF:002279">
    <property type="entry name" value="Predicted protein"/>
    <property type="match status" value="1"/>
</dbReference>
<evidence type="ECO:0000313" key="3">
    <source>
        <dbReference type="EMBL" id="EDO26377.1"/>
    </source>
</evidence>
<reference evidence="3 4" key="1">
    <citation type="journal article" date="2007" name="Science">
        <title>Sea anemone genome reveals ancestral eumetazoan gene repertoire and genomic organization.</title>
        <authorList>
            <person name="Putnam N.H."/>
            <person name="Srivastava M."/>
            <person name="Hellsten U."/>
            <person name="Dirks B."/>
            <person name="Chapman J."/>
            <person name="Salamov A."/>
            <person name="Terry A."/>
            <person name="Shapiro H."/>
            <person name="Lindquist E."/>
            <person name="Kapitonov V.V."/>
            <person name="Jurka J."/>
            <person name="Genikhovich G."/>
            <person name="Grigoriev I.V."/>
            <person name="Lucas S.M."/>
            <person name="Steele R.E."/>
            <person name="Finnerty J.R."/>
            <person name="Technau U."/>
            <person name="Martindale M.Q."/>
            <person name="Rokhsar D.S."/>
        </authorList>
    </citation>
    <scope>NUCLEOTIDE SEQUENCE [LARGE SCALE GENOMIC DNA]</scope>
    <source>
        <strain evidence="4">CH2 X CH6</strain>
    </source>
</reference>
<dbReference type="HOGENOM" id="CLU_2433219_0_0_1"/>
<gene>
    <name evidence="3" type="ORF">NEMVEDRAFT_v1g48172</name>
</gene>
<evidence type="ECO:0000313" key="4">
    <source>
        <dbReference type="Proteomes" id="UP000001593"/>
    </source>
</evidence>
<dbReference type="GO" id="GO:0008643">
    <property type="term" value="P:carbohydrate transport"/>
    <property type="evidence" value="ECO:0007669"/>
    <property type="project" value="InterPro"/>
</dbReference>
<dbReference type="SUPFAM" id="SSF103473">
    <property type="entry name" value="MFS general substrate transporter"/>
    <property type="match status" value="1"/>
</dbReference>
<evidence type="ECO:0000256" key="1">
    <source>
        <dbReference type="ARBA" id="ARBA00008335"/>
    </source>
</evidence>
<dbReference type="InParanoid" id="A7TC62"/>
<feature type="non-terminal residue" evidence="3">
    <location>
        <position position="1"/>
    </location>
</feature>
<feature type="transmembrane region" description="Helical" evidence="2">
    <location>
        <begin position="51"/>
        <end position="69"/>
    </location>
</feature>
<dbReference type="Pfam" id="PF13347">
    <property type="entry name" value="MFS_2"/>
    <property type="match status" value="1"/>
</dbReference>
<sequence length="91" mass="10478">FSFFLLTAFGMDPFLAGLLGGLPRIYDAITDPIMGYISDNTNSRWGRRRPYIFAGAIMSGLFFAILWQLDPNATQNYNFWYFLLFSLVFLT</sequence>
<keyword evidence="2" id="KW-0472">Membrane</keyword>
<keyword evidence="2" id="KW-1133">Transmembrane helix</keyword>
<dbReference type="InterPro" id="IPR039672">
    <property type="entry name" value="MFS_2"/>
</dbReference>
<accession>A7TC62</accession>
<dbReference type="PANTHER" id="PTHR11328">
    <property type="entry name" value="MAJOR FACILITATOR SUPERFAMILY DOMAIN-CONTAINING PROTEIN"/>
    <property type="match status" value="1"/>
</dbReference>
<organism evidence="3 4">
    <name type="scientific">Nematostella vectensis</name>
    <name type="common">Starlet sea anemone</name>
    <dbReference type="NCBI Taxonomy" id="45351"/>
    <lineage>
        <taxon>Eukaryota</taxon>
        <taxon>Metazoa</taxon>
        <taxon>Cnidaria</taxon>
        <taxon>Anthozoa</taxon>
        <taxon>Hexacorallia</taxon>
        <taxon>Actiniaria</taxon>
        <taxon>Edwardsiidae</taxon>
        <taxon>Nematostella</taxon>
    </lineage>
</organism>
<proteinExistence type="inferred from homology"/>
<protein>
    <recommendedName>
        <fullName evidence="5">MFS transporter</fullName>
    </recommendedName>
</protein>
<feature type="non-terminal residue" evidence="3">
    <location>
        <position position="91"/>
    </location>
</feature>